<dbReference type="GO" id="GO:0005829">
    <property type="term" value="C:cytosol"/>
    <property type="evidence" value="ECO:0007669"/>
    <property type="project" value="TreeGrafter"/>
</dbReference>
<dbReference type="InterPro" id="IPR038987">
    <property type="entry name" value="MoeA-like"/>
</dbReference>
<keyword evidence="1" id="KW-0500">Molybdenum</keyword>
<comment type="similarity">
    <text evidence="1">Belongs to the MoeA family.</text>
</comment>
<evidence type="ECO:0000313" key="4">
    <source>
        <dbReference type="Proteomes" id="UP000195437"/>
    </source>
</evidence>
<gene>
    <name evidence="3" type="ORF">CBW65_08970</name>
</gene>
<dbReference type="PANTHER" id="PTHR10192:SF28">
    <property type="entry name" value="MOLYBDOPTERIN MOLYBDENUMTRANSFERASE"/>
    <property type="match status" value="1"/>
</dbReference>
<keyword evidence="1" id="KW-0479">Metal-binding</keyword>
<dbReference type="GO" id="GO:0061599">
    <property type="term" value="F:molybdopterin molybdotransferase activity"/>
    <property type="evidence" value="ECO:0007669"/>
    <property type="project" value="UniProtKB-UniRule"/>
</dbReference>
<dbReference type="CDD" id="cd03522">
    <property type="entry name" value="MoeA_like"/>
    <property type="match status" value="1"/>
</dbReference>
<evidence type="ECO:0000313" key="3">
    <source>
        <dbReference type="EMBL" id="ARU61149.1"/>
    </source>
</evidence>
<comment type="function">
    <text evidence="1">Catalyzes the insertion of molybdate into adenylated molybdopterin with the concomitant release of AMP.</text>
</comment>
<dbReference type="GO" id="GO:0046872">
    <property type="term" value="F:metal ion binding"/>
    <property type="evidence" value="ECO:0007669"/>
    <property type="project" value="UniProtKB-UniRule"/>
</dbReference>
<name>A0A1Y0IM78_9BACL</name>
<organism evidence="3 4">
    <name type="scientific">Tumebacillus avium</name>
    <dbReference type="NCBI Taxonomy" id="1903704"/>
    <lineage>
        <taxon>Bacteria</taxon>
        <taxon>Bacillati</taxon>
        <taxon>Bacillota</taxon>
        <taxon>Bacilli</taxon>
        <taxon>Bacillales</taxon>
        <taxon>Alicyclobacillaceae</taxon>
        <taxon>Tumebacillus</taxon>
    </lineage>
</organism>
<protein>
    <recommendedName>
        <fullName evidence="1">Molybdopterin molybdenumtransferase</fullName>
        <ecNumber evidence="1">2.10.1.1</ecNumber>
    </recommendedName>
</protein>
<keyword evidence="1" id="KW-0808">Transferase</keyword>
<dbReference type="SMART" id="SM00852">
    <property type="entry name" value="MoCF_biosynth"/>
    <property type="match status" value="1"/>
</dbReference>
<dbReference type="OrthoDB" id="9767940at2"/>
<feature type="domain" description="MoaB/Mog" evidence="2">
    <location>
        <begin position="175"/>
        <end position="307"/>
    </location>
</feature>
<dbReference type="Proteomes" id="UP000195437">
    <property type="component" value="Chromosome"/>
</dbReference>
<dbReference type="AlphaFoldDB" id="A0A1Y0IM78"/>
<accession>A0A1Y0IM78</accession>
<dbReference type="UniPathway" id="UPA00344"/>
<comment type="pathway">
    <text evidence="1">Cofactor biosynthesis; molybdopterin biosynthesis.</text>
</comment>
<dbReference type="EC" id="2.10.1.1" evidence="1"/>
<comment type="cofactor">
    <cofactor evidence="1">
        <name>Mg(2+)</name>
        <dbReference type="ChEBI" id="CHEBI:18420"/>
    </cofactor>
</comment>
<reference evidence="4" key="1">
    <citation type="submission" date="2017-05" db="EMBL/GenBank/DDBJ databases">
        <authorList>
            <person name="Sung H."/>
        </authorList>
    </citation>
    <scope>NUCLEOTIDE SEQUENCE [LARGE SCALE GENOMIC DNA]</scope>
    <source>
        <strain evidence="4">AR23208</strain>
    </source>
</reference>
<dbReference type="Pfam" id="PF00994">
    <property type="entry name" value="MoCF_biosynth"/>
    <property type="match status" value="1"/>
</dbReference>
<dbReference type="SUPFAM" id="SSF53218">
    <property type="entry name" value="Molybdenum cofactor biosynthesis proteins"/>
    <property type="match status" value="1"/>
</dbReference>
<dbReference type="GO" id="GO:0006777">
    <property type="term" value="P:Mo-molybdopterin cofactor biosynthetic process"/>
    <property type="evidence" value="ECO:0007669"/>
    <property type="project" value="UniProtKB-UniRule"/>
</dbReference>
<keyword evidence="4" id="KW-1185">Reference proteome</keyword>
<dbReference type="Gene3D" id="3.40.980.10">
    <property type="entry name" value="MoaB/Mog-like domain"/>
    <property type="match status" value="1"/>
</dbReference>
<proteinExistence type="inferred from homology"/>
<dbReference type="InterPro" id="IPR036425">
    <property type="entry name" value="MoaB/Mog-like_dom_sf"/>
</dbReference>
<evidence type="ECO:0000259" key="2">
    <source>
        <dbReference type="SMART" id="SM00852"/>
    </source>
</evidence>
<dbReference type="KEGG" id="tum:CBW65_08970"/>
<evidence type="ECO:0000256" key="1">
    <source>
        <dbReference type="RuleBase" id="RU365090"/>
    </source>
</evidence>
<sequence length="325" mass="35374">MMKKEVRVEDAVGMRLAHDLTRIVPGEFKGRLFKKGHVISADDIPALLNIGKEHIYILELNDGELHEDDAALRMGNALAGTAMRFDEPHEGKVVLKAEMQGLLKVDAERLFAINMIDEIAVVAKQNNTVLEPGDKIAGLRAIPLTVAEEKVARVEALAADRAVFAIKPFRRLKVGVVTTGSEVLKGRIEDKFGPRVREKLERYGSEVIEQKIVGDLVEDIAGAIETFHAAGADMVICTGGMSVDPDDRTPGAIKRAATEVVSYGMPVLPGSMMMLAYREAMPIFGLPGCVIFDDFTSFDILLPRVLAGEKVTREEVAHLGHGGLL</sequence>
<keyword evidence="1" id="KW-0460">Magnesium</keyword>
<dbReference type="EMBL" id="CP021434">
    <property type="protein sequence ID" value="ARU61149.1"/>
    <property type="molecule type" value="Genomic_DNA"/>
</dbReference>
<comment type="catalytic activity">
    <reaction evidence="1">
        <text>adenylyl-molybdopterin + molybdate = Mo-molybdopterin + AMP + H(+)</text>
        <dbReference type="Rhea" id="RHEA:35047"/>
        <dbReference type="ChEBI" id="CHEBI:15378"/>
        <dbReference type="ChEBI" id="CHEBI:36264"/>
        <dbReference type="ChEBI" id="CHEBI:62727"/>
        <dbReference type="ChEBI" id="CHEBI:71302"/>
        <dbReference type="ChEBI" id="CHEBI:456215"/>
    </reaction>
</comment>
<keyword evidence="1" id="KW-0501">Molybdenum cofactor biosynthesis</keyword>
<dbReference type="PANTHER" id="PTHR10192">
    <property type="entry name" value="MOLYBDOPTERIN BIOSYNTHESIS PROTEIN"/>
    <property type="match status" value="1"/>
</dbReference>
<dbReference type="InterPro" id="IPR001453">
    <property type="entry name" value="MoaB/Mog_dom"/>
</dbReference>